<dbReference type="RefSeq" id="WP_090071442.1">
    <property type="nucleotide sequence ID" value="NZ_FOVR01000004.1"/>
</dbReference>
<dbReference type="InterPro" id="IPR046515">
    <property type="entry name" value="DUF6693"/>
</dbReference>
<name>A0A1I5FHX3_9HYPH</name>
<feature type="transmembrane region" description="Helical" evidence="1">
    <location>
        <begin position="12"/>
        <end position="39"/>
    </location>
</feature>
<gene>
    <name evidence="2" type="ORF">SAMN04488056_10446</name>
</gene>
<dbReference type="EMBL" id="FOVR01000004">
    <property type="protein sequence ID" value="SFO23302.1"/>
    <property type="molecule type" value="Genomic_DNA"/>
</dbReference>
<evidence type="ECO:0008006" key="4">
    <source>
        <dbReference type="Google" id="ProtNLM"/>
    </source>
</evidence>
<keyword evidence="1" id="KW-0812">Transmembrane</keyword>
<keyword evidence="3" id="KW-1185">Reference proteome</keyword>
<proteinExistence type="predicted"/>
<dbReference type="OrthoDB" id="6444713at2"/>
<keyword evidence="1" id="KW-1133">Transmembrane helix</keyword>
<protein>
    <recommendedName>
        <fullName evidence="4">DUF4234 domain-containing protein</fullName>
    </recommendedName>
</protein>
<dbReference type="AlphaFoldDB" id="A0A1I5FHX3"/>
<evidence type="ECO:0000313" key="2">
    <source>
        <dbReference type="EMBL" id="SFO23302.1"/>
    </source>
</evidence>
<reference evidence="2 3" key="1">
    <citation type="submission" date="2016-10" db="EMBL/GenBank/DDBJ databases">
        <authorList>
            <person name="de Groot N.N."/>
        </authorList>
    </citation>
    <scope>NUCLEOTIDE SEQUENCE [LARGE SCALE GENOMIC DNA]</scope>
    <source>
        <strain evidence="2 3">CGMCC 1.9157</strain>
    </source>
</reference>
<evidence type="ECO:0000256" key="1">
    <source>
        <dbReference type="SAM" id="Phobius"/>
    </source>
</evidence>
<keyword evidence="1" id="KW-0472">Membrane</keyword>
<dbReference type="Pfam" id="PF20403">
    <property type="entry name" value="DUF6693"/>
    <property type="match status" value="1"/>
</dbReference>
<feature type="transmembrane region" description="Helical" evidence="1">
    <location>
        <begin position="69"/>
        <end position="93"/>
    </location>
</feature>
<organism evidence="2 3">
    <name type="scientific">Cohaesibacter marisflavi</name>
    <dbReference type="NCBI Taxonomy" id="655353"/>
    <lineage>
        <taxon>Bacteria</taxon>
        <taxon>Pseudomonadati</taxon>
        <taxon>Pseudomonadota</taxon>
        <taxon>Alphaproteobacteria</taxon>
        <taxon>Hyphomicrobiales</taxon>
        <taxon>Cohaesibacteraceae</taxon>
    </lineage>
</organism>
<dbReference type="Proteomes" id="UP000199236">
    <property type="component" value="Unassembled WGS sequence"/>
</dbReference>
<sequence length="116" mass="12908">MSGFKCEFQLLEALGLIILWFFLSVITLGFGAVIAPYYLAKAPLNQTFLVDQHGGKLARLHVDFNLGQIIGHAVLWFILSIITCGIAYIFYWFAVVRKLINSSVFLPVNTSSVPAE</sequence>
<evidence type="ECO:0000313" key="3">
    <source>
        <dbReference type="Proteomes" id="UP000199236"/>
    </source>
</evidence>
<accession>A0A1I5FHX3</accession>